<reference evidence="1" key="1">
    <citation type="submission" date="2018-05" db="EMBL/GenBank/DDBJ databases">
        <authorList>
            <person name="Lanie J.A."/>
            <person name="Ng W.-L."/>
            <person name="Kazmierczak K.M."/>
            <person name="Andrzejewski T.M."/>
            <person name="Davidsen T.M."/>
            <person name="Wayne K.J."/>
            <person name="Tettelin H."/>
            <person name="Glass J.I."/>
            <person name="Rusch D."/>
            <person name="Podicherti R."/>
            <person name="Tsui H.-C.T."/>
            <person name="Winkler M.E."/>
        </authorList>
    </citation>
    <scope>NUCLEOTIDE SEQUENCE</scope>
</reference>
<dbReference type="EMBL" id="UINC01192676">
    <property type="protein sequence ID" value="SVE07938.1"/>
    <property type="molecule type" value="Genomic_DNA"/>
</dbReference>
<dbReference type="AlphaFoldDB" id="A0A383ALE6"/>
<organism evidence="1">
    <name type="scientific">marine metagenome</name>
    <dbReference type="NCBI Taxonomy" id="408172"/>
    <lineage>
        <taxon>unclassified sequences</taxon>
        <taxon>metagenomes</taxon>
        <taxon>ecological metagenomes</taxon>
    </lineage>
</organism>
<feature type="non-terminal residue" evidence="1">
    <location>
        <position position="251"/>
    </location>
</feature>
<gene>
    <name evidence="1" type="ORF">METZ01_LOCUS460792</name>
</gene>
<protein>
    <submittedName>
        <fullName evidence="1">Uncharacterized protein</fullName>
    </submittedName>
</protein>
<sequence>SFIPTDFVGLNSVISEPLDISTNTVGAEPVLAGGSVVTWDQDDYPYQGGLIYQSTLLTPRDGFPTVLNALLLHRNGPYGWPTWKQWRHNDHPIIKQKRKNNILDYYSKRKEFVETEKGKSPSTKEVLLIIPYSESAVVSRYRPVNHLVSQNKPGEAANPPIAIQSTYGNNLCTFSNISLNNELNFYRNGGQMFNTIYEMYSNLGDSSTSPIGAFLKFKYREIVFPSELNMYRAKVRGRTNYAEASGSADFK</sequence>
<evidence type="ECO:0000313" key="1">
    <source>
        <dbReference type="EMBL" id="SVE07938.1"/>
    </source>
</evidence>
<accession>A0A383ALE6</accession>
<proteinExistence type="predicted"/>
<feature type="non-terminal residue" evidence="1">
    <location>
        <position position="1"/>
    </location>
</feature>
<name>A0A383ALE6_9ZZZZ</name>